<dbReference type="CDD" id="cd08645">
    <property type="entry name" value="FMT_core_GART"/>
    <property type="match status" value="1"/>
</dbReference>
<reference evidence="9 12" key="2">
    <citation type="submission" date="2018-06" db="EMBL/GenBank/DDBJ databases">
        <authorList>
            <consortium name="Pathogen Informatics"/>
            <person name="Doyle S."/>
        </authorList>
    </citation>
    <scope>NUCLEOTIDE SEQUENCE [LARGE SCALE GENOMIC DNA]</scope>
    <source>
        <strain evidence="9 12">NCTC8684</strain>
    </source>
</reference>
<dbReference type="Proteomes" id="UP000254029">
    <property type="component" value="Unassembled WGS sequence"/>
</dbReference>
<protein>
    <recommendedName>
        <fullName evidence="6">Phosphoribosylglycinamide formyltransferase</fullName>
        <ecNumber evidence="6">2.1.2.2</ecNumber>
    </recommendedName>
    <alternativeName>
        <fullName evidence="6">5'-phosphoribosylglycinamide transformylase</fullName>
    </alternativeName>
    <alternativeName>
        <fullName evidence="6">GAR transformylase</fullName>
        <shortName evidence="6">GART</shortName>
    </alternativeName>
</protein>
<evidence type="ECO:0000256" key="3">
    <source>
        <dbReference type="ARBA" id="ARBA00022755"/>
    </source>
</evidence>
<sequence length="213" mass="22196">MKNIVILISGRGSNMQAIVEAGIPGARVAAVIANRPDAAGLAWAAERGIATAALDHKAYASREAFDAALAAAIDAHQPDLVVLAGFMRILTEGFTRRYEGRMMNIHPSLLPAFPGLHTHERALEMGCKLAGCTVHFVTAELDHGPIVAQGAVNVLDGDTPDSLAARVLKLEHQLYPEAVRRFVAGEIAVVDGKVAAGPGAAASLLSPLPSSKA</sequence>
<dbReference type="PANTHER" id="PTHR43369:SF2">
    <property type="entry name" value="PHOSPHORIBOSYLGLYCINAMIDE FORMYLTRANSFERASE"/>
    <property type="match status" value="1"/>
</dbReference>
<dbReference type="FunFam" id="3.40.50.170:FF:000007">
    <property type="entry name" value="Phosphoribosylglycinamide formyltransferase"/>
    <property type="match status" value="1"/>
</dbReference>
<dbReference type="EMBL" id="UIGR01000001">
    <property type="protein sequence ID" value="SUX33885.1"/>
    <property type="molecule type" value="Genomic_DNA"/>
</dbReference>
<keyword evidence="2 6" id="KW-0808">Transferase</keyword>
<evidence type="ECO:0000256" key="6">
    <source>
        <dbReference type="HAMAP-Rule" id="MF_01930"/>
    </source>
</evidence>
<evidence type="ECO:0000313" key="13">
    <source>
        <dbReference type="Proteomes" id="UP000275777"/>
    </source>
</evidence>
<feature type="binding site" evidence="6">
    <location>
        <begin position="87"/>
        <end position="90"/>
    </location>
    <ligand>
        <name>(6R)-10-formyltetrahydrofolate</name>
        <dbReference type="ChEBI" id="CHEBI:195366"/>
    </ligand>
</feature>
<accession>A0A1R0MWQ2</accession>
<dbReference type="PROSITE" id="PS00373">
    <property type="entry name" value="GART"/>
    <property type="match status" value="1"/>
</dbReference>
<dbReference type="EMBL" id="NHOO01000005">
    <property type="protein sequence ID" value="OVE49091.1"/>
    <property type="molecule type" value="Genomic_DNA"/>
</dbReference>
<feature type="domain" description="Formyl transferase N-terminal" evidence="7">
    <location>
        <begin position="2"/>
        <end position="179"/>
    </location>
</feature>
<reference evidence="10 13" key="3">
    <citation type="submission" date="2018-12" db="EMBL/GenBank/DDBJ databases">
        <authorList>
            <consortium name="Pathogen Informatics"/>
        </authorList>
    </citation>
    <scope>NUCLEOTIDE SEQUENCE [LARGE SCALE GENOMIC DNA]</scope>
    <source>
        <strain evidence="10 13">NCTC9695</strain>
    </source>
</reference>
<dbReference type="GO" id="GO:0005829">
    <property type="term" value="C:cytosol"/>
    <property type="evidence" value="ECO:0007669"/>
    <property type="project" value="TreeGrafter"/>
</dbReference>
<dbReference type="SUPFAM" id="SSF53328">
    <property type="entry name" value="Formyltransferase"/>
    <property type="match status" value="1"/>
</dbReference>
<dbReference type="InterPro" id="IPR002376">
    <property type="entry name" value="Formyl_transf_N"/>
</dbReference>
<dbReference type="EMBL" id="LR134182">
    <property type="protein sequence ID" value="VEB44782.1"/>
    <property type="molecule type" value="Genomic_DNA"/>
</dbReference>
<keyword evidence="3 6" id="KW-0658">Purine biosynthesis</keyword>
<dbReference type="AlphaFoldDB" id="A0A1R0MWQ2"/>
<evidence type="ECO:0000256" key="5">
    <source>
        <dbReference type="ARBA" id="ARBA00047664"/>
    </source>
</evidence>
<comment type="similarity">
    <text evidence="4 6">Belongs to the GART family.</text>
</comment>
<name>A0A1R0MWQ2_CHRVL</name>
<dbReference type="GeneID" id="66364849"/>
<dbReference type="RefSeq" id="WP_011137163.1">
    <property type="nucleotide sequence ID" value="NZ_CP069442.1"/>
</dbReference>
<comment type="function">
    <text evidence="6">Catalyzes the transfer of a formyl group from 10-formyltetrahydrofolate to 5-phospho-ribosyl-glycinamide (GAR), producing 5-phospho-ribosyl-N-formylglycinamide (FGAR) and tetrahydrofolate.</text>
</comment>
<dbReference type="UniPathway" id="UPA00074">
    <property type="reaction ID" value="UER00126"/>
</dbReference>
<reference evidence="8 11" key="1">
    <citation type="submission" date="2017-05" db="EMBL/GenBank/DDBJ databases">
        <title>Chromobacterium violaceum GHPS1 isolated from Hydrocarbon polluted soil in French Guiana display an awesome secondary metabolite arsenal and a battery of drug and heavy-metal-resistance and detoxification of xenobiotics proteins.</title>
        <authorList>
            <person name="Belbahri L."/>
        </authorList>
    </citation>
    <scope>NUCLEOTIDE SEQUENCE [LARGE SCALE GENOMIC DNA]</scope>
    <source>
        <strain evidence="8 11">GHPS1</strain>
    </source>
</reference>
<feature type="binding site" evidence="6">
    <location>
        <position position="62"/>
    </location>
    <ligand>
        <name>(6R)-10-formyltetrahydrofolate</name>
        <dbReference type="ChEBI" id="CHEBI:195366"/>
    </ligand>
</feature>
<evidence type="ECO:0000313" key="9">
    <source>
        <dbReference type="EMBL" id="SUX33885.1"/>
    </source>
</evidence>
<feature type="binding site" evidence="6">
    <location>
        <position position="104"/>
    </location>
    <ligand>
        <name>(6R)-10-formyltetrahydrofolate</name>
        <dbReference type="ChEBI" id="CHEBI:195366"/>
    </ligand>
</feature>
<dbReference type="GO" id="GO:0006189">
    <property type="term" value="P:'de novo' IMP biosynthetic process"/>
    <property type="evidence" value="ECO:0007669"/>
    <property type="project" value="UniProtKB-UniRule"/>
</dbReference>
<accession>A0A202BCM1</accession>
<dbReference type="PANTHER" id="PTHR43369">
    <property type="entry name" value="PHOSPHORIBOSYLGLYCINAMIDE FORMYLTRANSFERASE"/>
    <property type="match status" value="1"/>
</dbReference>
<dbReference type="InterPro" id="IPR004607">
    <property type="entry name" value="GART"/>
</dbReference>
<organism evidence="8 11">
    <name type="scientific">Chromobacterium violaceum</name>
    <dbReference type="NCBI Taxonomy" id="536"/>
    <lineage>
        <taxon>Bacteria</taxon>
        <taxon>Pseudomonadati</taxon>
        <taxon>Pseudomonadota</taxon>
        <taxon>Betaproteobacteria</taxon>
        <taxon>Neisseriales</taxon>
        <taxon>Chromobacteriaceae</taxon>
        <taxon>Chromobacterium</taxon>
    </lineage>
</organism>
<comment type="pathway">
    <text evidence="1 6">Purine metabolism; IMP biosynthesis via de novo pathway; N(2)-formyl-N(1)-(5-phospho-D-ribosyl)glycinamide from N(1)-(5-phospho-D-ribosyl)glycinamide (10-formyl THF route): step 1/1.</text>
</comment>
<evidence type="ECO:0000256" key="4">
    <source>
        <dbReference type="ARBA" id="ARBA00038440"/>
    </source>
</evidence>
<dbReference type="HAMAP" id="MF_01930">
    <property type="entry name" value="PurN"/>
    <property type="match status" value="1"/>
</dbReference>
<proteinExistence type="inferred from homology"/>
<dbReference type="GO" id="GO:0004644">
    <property type="term" value="F:phosphoribosylglycinamide formyltransferase activity"/>
    <property type="evidence" value="ECO:0007669"/>
    <property type="project" value="UniProtKB-UniRule"/>
</dbReference>
<gene>
    <name evidence="6 10" type="primary">purN</name>
    <name evidence="9" type="synonym">purN_2</name>
    <name evidence="8" type="ORF">CBW21_07735</name>
    <name evidence="9" type="ORF">NCTC8684_03002</name>
    <name evidence="10" type="ORF">NCTC9695_05286</name>
</gene>
<dbReference type="EC" id="2.1.2.2" evidence="6"/>
<evidence type="ECO:0000256" key="1">
    <source>
        <dbReference type="ARBA" id="ARBA00005054"/>
    </source>
</evidence>
<dbReference type="Proteomes" id="UP000275777">
    <property type="component" value="Chromosome"/>
</dbReference>
<dbReference type="InterPro" id="IPR001555">
    <property type="entry name" value="GART_AS"/>
</dbReference>
<evidence type="ECO:0000313" key="12">
    <source>
        <dbReference type="Proteomes" id="UP000254029"/>
    </source>
</evidence>
<evidence type="ECO:0000313" key="10">
    <source>
        <dbReference type="EMBL" id="VEB44782.1"/>
    </source>
</evidence>
<evidence type="ECO:0000313" key="8">
    <source>
        <dbReference type="EMBL" id="OVE49091.1"/>
    </source>
</evidence>
<evidence type="ECO:0000313" key="11">
    <source>
        <dbReference type="Proteomes" id="UP000196342"/>
    </source>
</evidence>
<dbReference type="Gene3D" id="3.40.50.170">
    <property type="entry name" value="Formyl transferase, N-terminal domain"/>
    <property type="match status" value="1"/>
</dbReference>
<evidence type="ECO:0000256" key="2">
    <source>
        <dbReference type="ARBA" id="ARBA00022679"/>
    </source>
</evidence>
<dbReference type="Proteomes" id="UP000196342">
    <property type="component" value="Unassembled WGS sequence"/>
</dbReference>
<evidence type="ECO:0000259" key="7">
    <source>
        <dbReference type="Pfam" id="PF00551"/>
    </source>
</evidence>
<feature type="site" description="Raises pKa of active site His" evidence="6">
    <location>
        <position position="142"/>
    </location>
</feature>
<dbReference type="Pfam" id="PF00551">
    <property type="entry name" value="Formyl_trans_N"/>
    <property type="match status" value="1"/>
</dbReference>
<dbReference type="OMA" id="HYVDEGM"/>
<comment type="catalytic activity">
    <reaction evidence="5 6">
        <text>N(1)-(5-phospho-beta-D-ribosyl)glycinamide + (6R)-10-formyltetrahydrofolate = N(2)-formyl-N(1)-(5-phospho-beta-D-ribosyl)glycinamide + (6S)-5,6,7,8-tetrahydrofolate + H(+)</text>
        <dbReference type="Rhea" id="RHEA:15053"/>
        <dbReference type="ChEBI" id="CHEBI:15378"/>
        <dbReference type="ChEBI" id="CHEBI:57453"/>
        <dbReference type="ChEBI" id="CHEBI:143788"/>
        <dbReference type="ChEBI" id="CHEBI:147286"/>
        <dbReference type="ChEBI" id="CHEBI:195366"/>
        <dbReference type="EC" id="2.1.2.2"/>
    </reaction>
</comment>
<dbReference type="InterPro" id="IPR036477">
    <property type="entry name" value="Formyl_transf_N_sf"/>
</dbReference>
<feature type="active site" description="Proton donor" evidence="6">
    <location>
        <position position="106"/>
    </location>
</feature>
<feature type="binding site" evidence="6">
    <location>
        <begin position="12"/>
        <end position="14"/>
    </location>
    <ligand>
        <name>N(1)-(5-phospho-beta-D-ribosyl)glycinamide</name>
        <dbReference type="ChEBI" id="CHEBI:143788"/>
    </ligand>
</feature>
<keyword evidence="11" id="KW-1185">Reference proteome</keyword>
<dbReference type="NCBIfam" id="TIGR00639">
    <property type="entry name" value="PurN"/>
    <property type="match status" value="1"/>
</dbReference>